<dbReference type="GO" id="GO:0046872">
    <property type="term" value="F:metal ion binding"/>
    <property type="evidence" value="ECO:0007669"/>
    <property type="project" value="UniProtKB-KW"/>
</dbReference>
<evidence type="ECO:0000256" key="1">
    <source>
        <dbReference type="ARBA" id="ARBA00009275"/>
    </source>
</evidence>
<dbReference type="KEGG" id="tbl:TBLA_0C05130"/>
<dbReference type="PANTHER" id="PTHR10060:SF15">
    <property type="entry name" value="DEOXYRIBONUCLEASE TATDN1"/>
    <property type="match status" value="1"/>
</dbReference>
<dbReference type="GO" id="GO:0005829">
    <property type="term" value="C:cytosol"/>
    <property type="evidence" value="ECO:0007669"/>
    <property type="project" value="TreeGrafter"/>
</dbReference>
<dbReference type="EMBL" id="HE806318">
    <property type="protein sequence ID" value="CCH60309.1"/>
    <property type="molecule type" value="Genomic_DNA"/>
</dbReference>
<dbReference type="PANTHER" id="PTHR10060">
    <property type="entry name" value="TATD FAMILY DEOXYRIBONUCLEASE"/>
    <property type="match status" value="1"/>
</dbReference>
<keyword evidence="4" id="KW-0378">Hydrolase</keyword>
<dbReference type="GO" id="GO:0008296">
    <property type="term" value="F:3'-5'-DNA exonuclease activity"/>
    <property type="evidence" value="ECO:0007669"/>
    <property type="project" value="TreeGrafter"/>
</dbReference>
<evidence type="ECO:0000256" key="3">
    <source>
        <dbReference type="ARBA" id="ARBA00022723"/>
    </source>
</evidence>
<proteinExistence type="inferred from homology"/>
<dbReference type="Pfam" id="PF01026">
    <property type="entry name" value="TatD_DNase"/>
    <property type="match status" value="1"/>
</dbReference>
<evidence type="ECO:0000313" key="6">
    <source>
        <dbReference type="Proteomes" id="UP000002866"/>
    </source>
</evidence>
<keyword evidence="6" id="KW-1185">Reference proteome</keyword>
<comment type="similarity">
    <text evidence="1">Belongs to the metallo-dependent hydrolases superfamily. TatD-type hydrolase family.</text>
</comment>
<dbReference type="OrthoDB" id="6079689at2759"/>
<evidence type="ECO:0000256" key="2">
    <source>
        <dbReference type="ARBA" id="ARBA00022722"/>
    </source>
</evidence>
<evidence type="ECO:0000313" key="5">
    <source>
        <dbReference type="EMBL" id="CCH60309.1"/>
    </source>
</evidence>
<dbReference type="InterPro" id="IPR032466">
    <property type="entry name" value="Metal_Hydrolase"/>
</dbReference>
<dbReference type="HOGENOM" id="CLU_031506_1_0_1"/>
<dbReference type="eggNOG" id="KOG3020">
    <property type="taxonomic scope" value="Eukaryota"/>
</dbReference>
<keyword evidence="2" id="KW-0540">Nuclease</keyword>
<protein>
    <submittedName>
        <fullName evidence="5">Uncharacterized protein</fullName>
    </submittedName>
</protein>
<dbReference type="SUPFAM" id="SSF51556">
    <property type="entry name" value="Metallo-dependent hydrolases"/>
    <property type="match status" value="1"/>
</dbReference>
<dbReference type="GeneID" id="14495289"/>
<gene>
    <name evidence="5" type="primary">TBLA0C05130</name>
    <name evidence="5" type="ORF">TBLA_0C05130</name>
</gene>
<reference evidence="5 6" key="1">
    <citation type="journal article" date="2011" name="Proc. Natl. Acad. Sci. U.S.A.">
        <title>Evolutionary erosion of yeast sex chromosomes by mating-type switching accidents.</title>
        <authorList>
            <person name="Gordon J.L."/>
            <person name="Armisen D."/>
            <person name="Proux-Wera E."/>
            <person name="Oheigeartaigh S.S."/>
            <person name="Byrne K.P."/>
            <person name="Wolfe K.H."/>
        </authorList>
    </citation>
    <scope>NUCLEOTIDE SEQUENCE [LARGE SCALE GENOMIC DNA]</scope>
    <source>
        <strain evidence="6">ATCC 34711 / CBS 6284 / DSM 70876 / NBRC 10599 / NRRL Y-10934 / UCD 77-7</strain>
    </source>
</reference>
<name>I2H1Q7_HENB6</name>
<dbReference type="RefSeq" id="XP_004179828.1">
    <property type="nucleotide sequence ID" value="XM_004179780.1"/>
</dbReference>
<organism evidence="5 6">
    <name type="scientific">Henningerozyma blattae (strain ATCC 34711 / CBS 6284 / DSM 70876 / NBRC 10599 / NRRL Y-10934 / UCD 77-7)</name>
    <name type="common">Yeast</name>
    <name type="synonym">Tetrapisispora blattae</name>
    <dbReference type="NCBI Taxonomy" id="1071380"/>
    <lineage>
        <taxon>Eukaryota</taxon>
        <taxon>Fungi</taxon>
        <taxon>Dikarya</taxon>
        <taxon>Ascomycota</taxon>
        <taxon>Saccharomycotina</taxon>
        <taxon>Saccharomycetes</taxon>
        <taxon>Saccharomycetales</taxon>
        <taxon>Saccharomycetaceae</taxon>
        <taxon>Henningerozyma</taxon>
    </lineage>
</organism>
<keyword evidence="3" id="KW-0479">Metal-binding</keyword>
<dbReference type="Proteomes" id="UP000002866">
    <property type="component" value="Chromosome 3"/>
</dbReference>
<dbReference type="InterPro" id="IPR050891">
    <property type="entry name" value="TatD-type_Hydrolase"/>
</dbReference>
<dbReference type="InParanoid" id="I2H1Q7"/>
<dbReference type="FunCoup" id="I2H1Q7">
    <property type="interactions" value="610"/>
</dbReference>
<accession>I2H1Q7</accession>
<dbReference type="OMA" id="CSDIFFE"/>
<dbReference type="AlphaFoldDB" id="I2H1Q7"/>
<dbReference type="InterPro" id="IPR001130">
    <property type="entry name" value="TatD-like"/>
</dbReference>
<dbReference type="Gene3D" id="3.20.20.140">
    <property type="entry name" value="Metal-dependent hydrolases"/>
    <property type="match status" value="1"/>
</dbReference>
<sequence>MIKALKIKPKYYDIAYNLTDMRFKGIYRGKKHHENDTKHVLYRAINSNVKRLLATGASIYESKEVIEYCKKFELPDYPLYYTIGVHPCCVNEFGRILDEKYSMSTLYTPSDDEPYNLKVYNDTIENPSFAQAKLLELYQLWELQLKNDPKNFRALGEFGLDYDKFNFSNKEMQKLFFQEQLKLVCLFYENHFEFLEKNPIGLFLHMRIASDDFVEIFKKFIDGFNTSNDIFKLKEIIPSTNPGYYKLPSFVKFVAHSFSDDSNALKKLLNVSPKMYIGLNGASLQNESNLLAIRDTLPIERIILETDAPWCEIKKKSDCFKYLVDAPSIPYKSVKYDKLDKITDDSIKNLTMIKDRNEPCNISQVAIIIAKLKNMELNDLIEIVWNSTCAVYGE</sequence>
<evidence type="ECO:0000256" key="4">
    <source>
        <dbReference type="ARBA" id="ARBA00022801"/>
    </source>
</evidence>